<dbReference type="PATRIC" id="fig|264251.5.peg.1387"/>
<comment type="caution">
    <text evidence="3">The sequence shown here is derived from an EMBL/GenBank/DDBJ whole genome shotgun (WGS) entry which is preliminary data.</text>
</comment>
<dbReference type="SUPFAM" id="SSF53448">
    <property type="entry name" value="Nucleotide-diphospho-sugar transferases"/>
    <property type="match status" value="1"/>
</dbReference>
<reference evidence="3 4" key="1">
    <citation type="submission" date="2014-05" db="EMBL/GenBank/DDBJ databases">
        <title>Cellulosimicrobium funkei U11 genome.</title>
        <authorList>
            <person name="Hu C."/>
            <person name="Gong Y."/>
            <person name="Wan W."/>
            <person name="Jiang M."/>
        </authorList>
    </citation>
    <scope>NUCLEOTIDE SEQUENCE [LARGE SCALE GENOMIC DNA]</scope>
    <source>
        <strain evidence="3 4">U11</strain>
    </source>
</reference>
<keyword evidence="4" id="KW-1185">Reference proteome</keyword>
<sequence length="352" mass="37020">MTRPAQVGEFVTDASATLGDAMSLMDKSGHEIAVLVNTDGSLAGVLTDGDVRRGILAGATLATPALGLASRTPTTVPEGTSRAHALDIMRATRLEQLPVLDAAGHVVGLHTLADIAGREARPNVAVVMAGGRGVRLGELTQHTPKPLVPIAGRPIIEWIILNLVSGGVSQVYVTVNYLADKIVDRLGDGSGVGARIEYVHEDPEMPLGTAGSLGLLPHGELPDAPLVVTNADLMAQFEVGDLLDTHRARGHAVTVATRRYEHQVPFGVVERGDDHLVTGLVEKPVLDVEVNAGIYALSPEVLNLVPRGRPSTMPDLVEACLRGGHGVGAWAMESDWIDVGTPRDLARARGMQ</sequence>
<protein>
    <submittedName>
        <fullName evidence="3">Nucleotidyl transferase</fullName>
    </submittedName>
</protein>
<name>A0A0H2KPM6_9MICO</name>
<accession>A0A0H2KPM6</accession>
<dbReference type="RefSeq" id="WP_231581749.1">
    <property type="nucleotide sequence ID" value="NZ_JNBQ01000004.1"/>
</dbReference>
<feature type="domain" description="CBS" evidence="2">
    <location>
        <begin position="69"/>
        <end position="126"/>
    </location>
</feature>
<evidence type="ECO:0000259" key="2">
    <source>
        <dbReference type="PROSITE" id="PS51371"/>
    </source>
</evidence>
<proteinExistence type="predicted"/>
<dbReference type="GO" id="GO:0016740">
    <property type="term" value="F:transferase activity"/>
    <property type="evidence" value="ECO:0007669"/>
    <property type="project" value="UniProtKB-KW"/>
</dbReference>
<dbReference type="PROSITE" id="PS51371">
    <property type="entry name" value="CBS"/>
    <property type="match status" value="2"/>
</dbReference>
<evidence type="ECO:0000313" key="4">
    <source>
        <dbReference type="Proteomes" id="UP000035265"/>
    </source>
</evidence>
<feature type="domain" description="CBS" evidence="2">
    <location>
        <begin position="1"/>
        <end position="61"/>
    </location>
</feature>
<dbReference type="InterPro" id="IPR046342">
    <property type="entry name" value="CBS_dom_sf"/>
</dbReference>
<dbReference type="STRING" id="264251.FB00_06810"/>
<dbReference type="InterPro" id="IPR050486">
    <property type="entry name" value="Mannose-1P_guanyltransferase"/>
</dbReference>
<organism evidence="3 4">
    <name type="scientific">Cellulosimicrobium funkei</name>
    <dbReference type="NCBI Taxonomy" id="264251"/>
    <lineage>
        <taxon>Bacteria</taxon>
        <taxon>Bacillati</taxon>
        <taxon>Actinomycetota</taxon>
        <taxon>Actinomycetes</taxon>
        <taxon>Micrococcales</taxon>
        <taxon>Promicromonosporaceae</taxon>
        <taxon>Cellulosimicrobium</taxon>
    </lineage>
</organism>
<dbReference type="Pfam" id="PF00571">
    <property type="entry name" value="CBS"/>
    <property type="match status" value="2"/>
</dbReference>
<dbReference type="EMBL" id="JNBQ01000004">
    <property type="protein sequence ID" value="KLN35476.1"/>
    <property type="molecule type" value="Genomic_DNA"/>
</dbReference>
<dbReference type="Gene3D" id="3.90.550.10">
    <property type="entry name" value="Spore Coat Polysaccharide Biosynthesis Protein SpsA, Chain A"/>
    <property type="match status" value="1"/>
</dbReference>
<dbReference type="SMART" id="SM00116">
    <property type="entry name" value="CBS"/>
    <property type="match status" value="2"/>
</dbReference>
<dbReference type="InterPro" id="IPR029044">
    <property type="entry name" value="Nucleotide-diphossugar_trans"/>
</dbReference>
<evidence type="ECO:0000256" key="1">
    <source>
        <dbReference type="PROSITE-ProRule" id="PRU00703"/>
    </source>
</evidence>
<dbReference type="Pfam" id="PF00483">
    <property type="entry name" value="NTP_transferase"/>
    <property type="match status" value="1"/>
</dbReference>
<evidence type="ECO:0000313" key="3">
    <source>
        <dbReference type="EMBL" id="KLN35476.1"/>
    </source>
</evidence>
<keyword evidence="1" id="KW-0129">CBS domain</keyword>
<dbReference type="InterPro" id="IPR005835">
    <property type="entry name" value="NTP_transferase_dom"/>
</dbReference>
<dbReference type="AlphaFoldDB" id="A0A0H2KPM6"/>
<dbReference type="Proteomes" id="UP000035265">
    <property type="component" value="Unassembled WGS sequence"/>
</dbReference>
<dbReference type="Gene3D" id="3.10.580.10">
    <property type="entry name" value="CBS-domain"/>
    <property type="match status" value="1"/>
</dbReference>
<dbReference type="PANTHER" id="PTHR22572">
    <property type="entry name" value="SUGAR-1-PHOSPHATE GUANYL TRANSFERASE"/>
    <property type="match status" value="1"/>
</dbReference>
<dbReference type="SUPFAM" id="SSF54631">
    <property type="entry name" value="CBS-domain pair"/>
    <property type="match status" value="1"/>
</dbReference>
<dbReference type="InterPro" id="IPR000644">
    <property type="entry name" value="CBS_dom"/>
</dbReference>
<gene>
    <name evidence="3" type="ORF">FB00_06810</name>
</gene>
<keyword evidence="3" id="KW-0808">Transferase</keyword>